<comment type="caution">
    <text evidence="2">The sequence shown here is derived from an EMBL/GenBank/DDBJ whole genome shotgun (WGS) entry which is preliminary data.</text>
</comment>
<proteinExistence type="predicted"/>
<name>A0A9W8BGD5_9FUNG</name>
<keyword evidence="3" id="KW-1185">Reference proteome</keyword>
<dbReference type="PANTHER" id="PTHR35373">
    <property type="entry name" value="PROTEIN CBG16894"/>
    <property type="match status" value="1"/>
</dbReference>
<accession>A0A9W8BGD5</accession>
<dbReference type="EMBL" id="JANBQF010000070">
    <property type="protein sequence ID" value="KAJ2006173.1"/>
    <property type="molecule type" value="Genomic_DNA"/>
</dbReference>
<sequence length="162" mass="18658">MSGLDSEISELPLRDAEQEAPPTGEPLNHSASDEALYEDKLIKVTSEGITIRSYYFPTMSDKFIRWESMQYVKTARELGVAWYELKVWGMGLSNIWWNCKARVVKNPKRDGWGLNELDEVLRTNIVIKVRGSMIRAGAYVRYPDEAMLVIRKLIQQTHLHAE</sequence>
<reference evidence="2" key="1">
    <citation type="submission" date="2022-07" db="EMBL/GenBank/DDBJ databases">
        <title>Phylogenomic reconstructions and comparative analyses of Kickxellomycotina fungi.</title>
        <authorList>
            <person name="Reynolds N.K."/>
            <person name="Stajich J.E."/>
            <person name="Barry K."/>
            <person name="Grigoriev I.V."/>
            <person name="Crous P."/>
            <person name="Smith M.E."/>
        </authorList>
    </citation>
    <scope>NUCLEOTIDE SEQUENCE</scope>
    <source>
        <strain evidence="2">IMI 214461</strain>
    </source>
</reference>
<dbReference type="Proteomes" id="UP001150907">
    <property type="component" value="Unassembled WGS sequence"/>
</dbReference>
<dbReference type="AlphaFoldDB" id="A0A9W8BGD5"/>
<evidence type="ECO:0000256" key="1">
    <source>
        <dbReference type="SAM" id="MobiDB-lite"/>
    </source>
</evidence>
<evidence type="ECO:0000313" key="3">
    <source>
        <dbReference type="Proteomes" id="UP001150907"/>
    </source>
</evidence>
<feature type="region of interest" description="Disordered" evidence="1">
    <location>
        <begin position="1"/>
        <end position="30"/>
    </location>
</feature>
<dbReference type="OrthoDB" id="5511455at2759"/>
<organism evidence="2 3">
    <name type="scientific">Coemansia thaxteri</name>
    <dbReference type="NCBI Taxonomy" id="2663907"/>
    <lineage>
        <taxon>Eukaryota</taxon>
        <taxon>Fungi</taxon>
        <taxon>Fungi incertae sedis</taxon>
        <taxon>Zoopagomycota</taxon>
        <taxon>Kickxellomycotina</taxon>
        <taxon>Kickxellomycetes</taxon>
        <taxon>Kickxellales</taxon>
        <taxon>Kickxellaceae</taxon>
        <taxon>Coemansia</taxon>
    </lineage>
</organism>
<dbReference type="PANTHER" id="PTHR35373:SF4">
    <property type="entry name" value="PEPTIDASE_M16_M DOMAIN-CONTAINING PROTEIN"/>
    <property type="match status" value="1"/>
</dbReference>
<protein>
    <submittedName>
        <fullName evidence="2">Uncharacterized protein</fullName>
    </submittedName>
</protein>
<evidence type="ECO:0000313" key="2">
    <source>
        <dbReference type="EMBL" id="KAJ2006173.1"/>
    </source>
</evidence>
<gene>
    <name evidence="2" type="ORF">H4R26_001547</name>
</gene>